<evidence type="ECO:0000313" key="2">
    <source>
        <dbReference type="Proteomes" id="UP000449846"/>
    </source>
</evidence>
<proteinExistence type="predicted"/>
<dbReference type="AlphaFoldDB" id="A0A844HUY0"/>
<dbReference type="OrthoDB" id="5365964at2"/>
<dbReference type="Proteomes" id="UP000449846">
    <property type="component" value="Unassembled WGS sequence"/>
</dbReference>
<keyword evidence="2" id="KW-1185">Reference proteome</keyword>
<dbReference type="InterPro" id="IPR011231">
    <property type="entry name" value="Phage_VT1-Sakai_H0018"/>
</dbReference>
<protein>
    <submittedName>
        <fullName evidence="1">DUF2190 family protein</fullName>
    </submittedName>
</protein>
<reference evidence="1 2" key="1">
    <citation type="submission" date="2019-11" db="EMBL/GenBank/DDBJ databases">
        <authorList>
            <person name="Dong K."/>
        </authorList>
    </citation>
    <scope>NUCLEOTIDE SEQUENCE [LARGE SCALE GENOMIC DNA]</scope>
    <source>
        <strain evidence="1 2">NBRC 112902</strain>
    </source>
</reference>
<dbReference type="PIRSF" id="PIRSF030771">
    <property type="entry name" value="UCP030771"/>
    <property type="match status" value="1"/>
</dbReference>
<comment type="caution">
    <text evidence="1">The sequence shown here is derived from an EMBL/GenBank/DDBJ whole genome shotgun (WGS) entry which is preliminary data.</text>
</comment>
<gene>
    <name evidence="1" type="ORF">GL300_23180</name>
</gene>
<dbReference type="EMBL" id="WMIG01000026">
    <property type="protein sequence ID" value="MTH62105.1"/>
    <property type="molecule type" value="Genomic_DNA"/>
</dbReference>
<name>A0A844HUY0_9RHOB</name>
<accession>A0A844HUY0</accession>
<dbReference type="Pfam" id="PF09956">
    <property type="entry name" value="Phage_cement_2"/>
    <property type="match status" value="1"/>
</dbReference>
<dbReference type="RefSeq" id="WP_155042057.1">
    <property type="nucleotide sequence ID" value="NZ_WMIG01000026.1"/>
</dbReference>
<evidence type="ECO:0000313" key="1">
    <source>
        <dbReference type="EMBL" id="MTH62105.1"/>
    </source>
</evidence>
<organism evidence="1 2">
    <name type="scientific">Paracoccus litorisediminis</name>
    <dbReference type="NCBI Taxonomy" id="2006130"/>
    <lineage>
        <taxon>Bacteria</taxon>
        <taxon>Pseudomonadati</taxon>
        <taxon>Pseudomonadota</taxon>
        <taxon>Alphaproteobacteria</taxon>
        <taxon>Rhodobacterales</taxon>
        <taxon>Paracoccaceae</taxon>
        <taxon>Paracoccus</taxon>
    </lineage>
</organism>
<sequence length="114" mass="11181">MKNFLAHGNALTVTNSTGAAVASGAGVLLGKMFGIAAGPIAAGAEGVINLEGVYELPKAASQAWTVGALVYWDNAAKVCTTVVSTNTLIGVAIGAVAGGAGDLLGKVRLNGHFA</sequence>